<reference evidence="1 2" key="1">
    <citation type="submission" date="2020-08" db="EMBL/GenBank/DDBJ databases">
        <title>Genomic Encyclopedia of Type Strains, Phase IV (KMG-IV): sequencing the most valuable type-strain genomes for metagenomic binning, comparative biology and taxonomic classification.</title>
        <authorList>
            <person name="Goeker M."/>
        </authorList>
    </citation>
    <scope>NUCLEOTIDE SEQUENCE [LARGE SCALE GENOMIC DNA]</scope>
    <source>
        <strain evidence="1 2">DSM 16268</strain>
    </source>
</reference>
<evidence type="ECO:0000313" key="1">
    <source>
        <dbReference type="EMBL" id="MBB5755167.1"/>
    </source>
</evidence>
<gene>
    <name evidence="1" type="ORF">GGQ63_004268</name>
</gene>
<sequence>MASEAGVVDGSSLLDPARCGEDLIGNLRRAAAIAPSLCPGCADYHIRCTAHRAVGEAMGIETDRPPLIALLSEEMAARLARPERIELVIAGSADTGVLSTAAHAAARLGGEALRRIRFTVLDLCPTPLDLCRRFAERHGLDLATEAVDLTGPERRFPADILLLHSVFRFIPNARHPAVLGELAAWLRPGGAMVFSNRIKSLEAEESLADGAKRRRANERVLERLVHDPATADLDWADILPRLERSLADDEARQGEFRNEDEVRRLFESSPLRLERIEPVRRTIGGGAQPSYLRKRVLALLRAP</sequence>
<name>A0A7W9L425_9HYPH</name>
<keyword evidence="2" id="KW-1185">Reference proteome</keyword>
<proteinExistence type="predicted"/>
<evidence type="ECO:0000313" key="2">
    <source>
        <dbReference type="Proteomes" id="UP000523821"/>
    </source>
</evidence>
<accession>A0A7W9L425</accession>
<evidence type="ECO:0008006" key="3">
    <source>
        <dbReference type="Google" id="ProtNLM"/>
    </source>
</evidence>
<dbReference type="Proteomes" id="UP000523821">
    <property type="component" value="Unassembled WGS sequence"/>
</dbReference>
<protein>
    <recommendedName>
        <fullName evidence="3">Methyltransferase domain-containing protein</fullName>
    </recommendedName>
</protein>
<dbReference type="AlphaFoldDB" id="A0A7W9L425"/>
<comment type="caution">
    <text evidence="1">The sequence shown here is derived from an EMBL/GenBank/DDBJ whole genome shotgun (WGS) entry which is preliminary data.</text>
</comment>
<dbReference type="RefSeq" id="WP_183858597.1">
    <property type="nucleotide sequence ID" value="NZ_JACHOO010000014.1"/>
</dbReference>
<organism evidence="1 2">
    <name type="scientific">Prosthecomicrobium pneumaticum</name>
    <dbReference type="NCBI Taxonomy" id="81895"/>
    <lineage>
        <taxon>Bacteria</taxon>
        <taxon>Pseudomonadati</taxon>
        <taxon>Pseudomonadota</taxon>
        <taxon>Alphaproteobacteria</taxon>
        <taxon>Hyphomicrobiales</taxon>
        <taxon>Kaistiaceae</taxon>
        <taxon>Prosthecomicrobium</taxon>
    </lineage>
</organism>
<dbReference type="Gene3D" id="3.40.50.150">
    <property type="entry name" value="Vaccinia Virus protein VP39"/>
    <property type="match status" value="1"/>
</dbReference>
<dbReference type="InterPro" id="IPR029063">
    <property type="entry name" value="SAM-dependent_MTases_sf"/>
</dbReference>
<dbReference type="SUPFAM" id="SSF53335">
    <property type="entry name" value="S-adenosyl-L-methionine-dependent methyltransferases"/>
    <property type="match status" value="1"/>
</dbReference>
<dbReference type="EMBL" id="JACHOO010000014">
    <property type="protein sequence ID" value="MBB5755167.1"/>
    <property type="molecule type" value="Genomic_DNA"/>
</dbReference>